<gene>
    <name evidence="15" type="primary">CDH23_0</name>
    <name evidence="15" type="ORF">Bhyg_17830</name>
</gene>
<dbReference type="SUPFAM" id="SSF49313">
    <property type="entry name" value="Cadherin-like"/>
    <property type="match status" value="8"/>
</dbReference>
<sequence length="941" mass="105517">PPPSISTEITIILTDVNDETPTFHSPLYEAEIRENAQENTPVTFLGDNKNWVYDFDQGKNGTFELFFEADDHIFEVTPRRAINEATFLIRVRDNRKLDYELIQQKNYTLVAREVVKNGKWNAVPIMIFIRDSNDNFPEFEEQYYEFGVLENTGVGTVLGKVHATDKDSGNFGSNGIRYTHLGGSISHLLNLDQVTGVITVKSTGEHEFDRELISTHYLTVEARDNLGKGNRNTVQLILVIKDVNDNPPIFLESQYEAKLLENKMNFETPLVVKAKDADMVGTRNSDITYEIIDGEFKMNFTINRKTGAISPLYPMDYESLKIPREKLTSIQPIGLTVVARDLGVPSMATKTSVVIYLHDVNDHVPQFKKDFYEIAIPENLPSGSFVLKVSAIDLDGSSPNNLVVYRIQSGAADKFVISADTGVISVAVGASLDPDLTVPKTLDYSLVVLALDGGLGDQQQMSATIVNITIEDVNNKIPQFEEPKKIVLYENTPVGSFVYKFEAHDLDANPKLRYYLDPNVSEARSEEGVLIKTNEYDFVNAFELNPMDGVIKVIKLIDREKVEQIKLGVAVEDIAAINEKQVANAFLTIIIEDENDNNPKFRKPFYKRSITENSPVGIAILNIAAYDIDKNRTIKYSLEGPESIFNLVQIDSESGEIVVSGKIDHEVHQWLNYTVRAVDSGVPPRSSLVDVFIRVIDENDNNPYFISDATTNLTVYENSPIGTRISMIQANDADSGDFGKITFLIDKMSSQGKFMIDADTGVLMVSDDIDREEKSSYMIVIEVWDNYQFGYLSGESRNAFKQFFINVLDENDSPPVLEIPNKLVSISEYHDLLNPVSHIKAHDADDPTTLNGKVELTVTGGSGRDYFQLIQRDPWNGDIFARGSLQNYYGNYTLKIQAKDLGSPQNTVEELMFITVLDFNDHSPYFIAPTSNVTIRVPEVS</sequence>
<dbReference type="PRINTS" id="PR00205">
    <property type="entry name" value="CADHERIN"/>
</dbReference>
<dbReference type="GO" id="GO:0005509">
    <property type="term" value="F:calcium ion binding"/>
    <property type="evidence" value="ECO:0007669"/>
    <property type="project" value="UniProtKB-UniRule"/>
</dbReference>
<keyword evidence="8" id="KW-0130">Cell adhesion</keyword>
<dbReference type="GO" id="GO:0007156">
    <property type="term" value="P:homophilic cell adhesion via plasma membrane adhesion molecules"/>
    <property type="evidence" value="ECO:0007669"/>
    <property type="project" value="InterPro"/>
</dbReference>
<evidence type="ECO:0000256" key="10">
    <source>
        <dbReference type="ARBA" id="ARBA00023136"/>
    </source>
</evidence>
<evidence type="ECO:0000313" key="16">
    <source>
        <dbReference type="Proteomes" id="UP001151699"/>
    </source>
</evidence>
<evidence type="ECO:0000256" key="6">
    <source>
        <dbReference type="ARBA" id="ARBA00022737"/>
    </source>
</evidence>
<evidence type="ECO:0000256" key="7">
    <source>
        <dbReference type="ARBA" id="ARBA00022837"/>
    </source>
</evidence>
<dbReference type="Pfam" id="PF00028">
    <property type="entry name" value="Cadherin"/>
    <property type="match status" value="5"/>
</dbReference>
<evidence type="ECO:0000256" key="2">
    <source>
        <dbReference type="ARBA" id="ARBA00022475"/>
    </source>
</evidence>
<dbReference type="CDD" id="cd11304">
    <property type="entry name" value="Cadherin_repeat"/>
    <property type="match status" value="8"/>
</dbReference>
<dbReference type="EMBL" id="WJQU01003799">
    <property type="protein sequence ID" value="KAJ6622016.1"/>
    <property type="molecule type" value="Genomic_DNA"/>
</dbReference>
<evidence type="ECO:0000256" key="9">
    <source>
        <dbReference type="ARBA" id="ARBA00022989"/>
    </source>
</evidence>
<dbReference type="GO" id="GO:0016342">
    <property type="term" value="C:catenin complex"/>
    <property type="evidence" value="ECO:0007669"/>
    <property type="project" value="TreeGrafter"/>
</dbReference>
<evidence type="ECO:0000256" key="13">
    <source>
        <dbReference type="PROSITE-ProRule" id="PRU00043"/>
    </source>
</evidence>
<dbReference type="InterPro" id="IPR015919">
    <property type="entry name" value="Cadherin-like_sf"/>
</dbReference>
<evidence type="ECO:0000256" key="11">
    <source>
        <dbReference type="ARBA" id="ARBA00023180"/>
    </source>
</evidence>
<feature type="domain" description="Cadherin" evidence="14">
    <location>
        <begin position="368"/>
        <end position="480"/>
    </location>
</feature>
<dbReference type="PANTHER" id="PTHR24027">
    <property type="entry name" value="CADHERIN-23"/>
    <property type="match status" value="1"/>
</dbReference>
<accession>A0A9Q0RTZ4</accession>
<keyword evidence="5" id="KW-0732">Signal</keyword>
<evidence type="ECO:0000259" key="14">
    <source>
        <dbReference type="PROSITE" id="PS50268"/>
    </source>
</evidence>
<feature type="non-terminal residue" evidence="15">
    <location>
        <position position="1"/>
    </location>
</feature>
<dbReference type="InterPro" id="IPR020894">
    <property type="entry name" value="Cadherin_CS"/>
</dbReference>
<keyword evidence="7 13" id="KW-0106">Calcium</keyword>
<reference evidence="15" key="1">
    <citation type="submission" date="2022-07" db="EMBL/GenBank/DDBJ databases">
        <authorList>
            <person name="Trinca V."/>
            <person name="Uliana J.V.C."/>
            <person name="Torres T.T."/>
            <person name="Ward R.J."/>
            <person name="Monesi N."/>
        </authorList>
    </citation>
    <scope>NUCLEOTIDE SEQUENCE</scope>
    <source>
        <strain evidence="15">HSMRA1968</strain>
        <tissue evidence="15">Whole embryos</tissue>
    </source>
</reference>
<feature type="domain" description="Cadherin" evidence="14">
    <location>
        <begin position="602"/>
        <end position="705"/>
    </location>
</feature>
<dbReference type="GO" id="GO:0016477">
    <property type="term" value="P:cell migration"/>
    <property type="evidence" value="ECO:0007669"/>
    <property type="project" value="TreeGrafter"/>
</dbReference>
<evidence type="ECO:0000256" key="1">
    <source>
        <dbReference type="ARBA" id="ARBA00004251"/>
    </source>
</evidence>
<dbReference type="FunFam" id="2.60.40.60:FF:000118">
    <property type="entry name" value="protocadherin Fat 4"/>
    <property type="match status" value="1"/>
</dbReference>
<name>A0A9Q0RTZ4_9DIPT</name>
<comment type="subcellular location">
    <subcellularLocation>
        <location evidence="1">Cell membrane</location>
        <topology evidence="1">Single-pass type I membrane protein</topology>
    </subcellularLocation>
</comment>
<keyword evidence="2" id="KW-1003">Cell membrane</keyword>
<keyword evidence="4" id="KW-0479">Metal-binding</keyword>
<evidence type="ECO:0000256" key="8">
    <source>
        <dbReference type="ARBA" id="ARBA00022889"/>
    </source>
</evidence>
<dbReference type="PROSITE" id="PS50268">
    <property type="entry name" value="CADHERIN_2"/>
    <property type="match status" value="8"/>
</dbReference>
<evidence type="ECO:0000313" key="15">
    <source>
        <dbReference type="EMBL" id="KAJ6622016.1"/>
    </source>
</evidence>
<comment type="function">
    <text evidence="12">Cadherins are calcium-dependent cell adhesion proteins. They preferentially interact with themselves in a homophilic manner in connecting cells.</text>
</comment>
<dbReference type="Proteomes" id="UP001151699">
    <property type="component" value="Unassembled WGS sequence"/>
</dbReference>
<keyword evidence="6" id="KW-0677">Repeat</keyword>
<dbReference type="GO" id="GO:0045296">
    <property type="term" value="F:cadherin binding"/>
    <property type="evidence" value="ECO:0007669"/>
    <property type="project" value="TreeGrafter"/>
</dbReference>
<keyword evidence="9" id="KW-1133">Transmembrane helix</keyword>
<feature type="domain" description="Cadherin" evidence="14">
    <location>
        <begin position="251"/>
        <end position="367"/>
    </location>
</feature>
<feature type="domain" description="Cadherin" evidence="14">
    <location>
        <begin position="24"/>
        <end position="139"/>
    </location>
</feature>
<protein>
    <submittedName>
        <fullName evidence="15">Cadherin-23</fullName>
    </submittedName>
</protein>
<dbReference type="PANTHER" id="PTHR24027:SF438">
    <property type="entry name" value="CADHERIN 23"/>
    <property type="match status" value="1"/>
</dbReference>
<evidence type="ECO:0000256" key="12">
    <source>
        <dbReference type="ARBA" id="ARBA00059331"/>
    </source>
</evidence>
<dbReference type="AlphaFoldDB" id="A0A9Q0RTZ4"/>
<evidence type="ECO:0000256" key="3">
    <source>
        <dbReference type="ARBA" id="ARBA00022692"/>
    </source>
</evidence>
<feature type="domain" description="Cadherin" evidence="14">
    <location>
        <begin position="140"/>
        <end position="250"/>
    </location>
</feature>
<organism evidence="15 16">
    <name type="scientific">Pseudolycoriella hygida</name>
    <dbReference type="NCBI Taxonomy" id="35572"/>
    <lineage>
        <taxon>Eukaryota</taxon>
        <taxon>Metazoa</taxon>
        <taxon>Ecdysozoa</taxon>
        <taxon>Arthropoda</taxon>
        <taxon>Hexapoda</taxon>
        <taxon>Insecta</taxon>
        <taxon>Pterygota</taxon>
        <taxon>Neoptera</taxon>
        <taxon>Endopterygota</taxon>
        <taxon>Diptera</taxon>
        <taxon>Nematocera</taxon>
        <taxon>Sciaroidea</taxon>
        <taxon>Sciaridae</taxon>
        <taxon>Pseudolycoriella</taxon>
    </lineage>
</organism>
<keyword evidence="11" id="KW-0325">Glycoprotein</keyword>
<dbReference type="FunFam" id="2.60.40.60:FF:000123">
    <property type="entry name" value="Protocadherin beta 4"/>
    <property type="match status" value="1"/>
</dbReference>
<feature type="domain" description="Cadherin" evidence="14">
    <location>
        <begin position="480"/>
        <end position="601"/>
    </location>
</feature>
<keyword evidence="10" id="KW-0472">Membrane</keyword>
<dbReference type="Gene3D" id="2.60.40.60">
    <property type="entry name" value="Cadherins"/>
    <property type="match status" value="8"/>
</dbReference>
<feature type="domain" description="Cadherin" evidence="14">
    <location>
        <begin position="818"/>
        <end position="926"/>
    </location>
</feature>
<proteinExistence type="predicted"/>
<evidence type="ECO:0000256" key="4">
    <source>
        <dbReference type="ARBA" id="ARBA00022723"/>
    </source>
</evidence>
<dbReference type="SMART" id="SM00112">
    <property type="entry name" value="CA"/>
    <property type="match status" value="8"/>
</dbReference>
<keyword evidence="3" id="KW-0812">Transmembrane</keyword>
<dbReference type="GO" id="GO:0008013">
    <property type="term" value="F:beta-catenin binding"/>
    <property type="evidence" value="ECO:0007669"/>
    <property type="project" value="TreeGrafter"/>
</dbReference>
<dbReference type="FunFam" id="2.60.40.60:FF:000098">
    <property type="entry name" value="cadherin-23 isoform X1"/>
    <property type="match status" value="1"/>
</dbReference>
<dbReference type="InterPro" id="IPR002126">
    <property type="entry name" value="Cadherin-like_dom"/>
</dbReference>
<dbReference type="FunFam" id="2.60.40.60:FF:000124">
    <property type="entry name" value="Cadherin-related family member 1"/>
    <property type="match status" value="1"/>
</dbReference>
<dbReference type="InterPro" id="IPR039808">
    <property type="entry name" value="Cadherin"/>
</dbReference>
<keyword evidence="16" id="KW-1185">Reference proteome</keyword>
<evidence type="ECO:0000256" key="5">
    <source>
        <dbReference type="ARBA" id="ARBA00022729"/>
    </source>
</evidence>
<dbReference type="OrthoDB" id="6510378at2759"/>
<comment type="caution">
    <text evidence="15">The sequence shown here is derived from an EMBL/GenBank/DDBJ whole genome shotgun (WGS) entry which is preliminary data.</text>
</comment>
<dbReference type="PROSITE" id="PS00232">
    <property type="entry name" value="CADHERIN_1"/>
    <property type="match status" value="5"/>
</dbReference>
<feature type="domain" description="Cadherin" evidence="14">
    <location>
        <begin position="707"/>
        <end position="817"/>
    </location>
</feature>